<feature type="chain" id="PRO_5011705337" evidence="1">
    <location>
        <begin position="23"/>
        <end position="255"/>
    </location>
</feature>
<dbReference type="SUPFAM" id="SSF51695">
    <property type="entry name" value="PLC-like phosphodiesterases"/>
    <property type="match status" value="1"/>
</dbReference>
<evidence type="ECO:0000256" key="1">
    <source>
        <dbReference type="SAM" id="SignalP"/>
    </source>
</evidence>
<sequence>MKQFFRTYFIAATLLFSNAAFAQPIIHSHNDYSHTVPFRDAYNNKAGVIEADVYYVNDELMVAHNKTDIRPASSLNNMYIQPIVQLFDTGKNVHSFYLMIDIKENQVQALPALMNLLQQHPSVFNRQINKNAIQVFISGERPADSTFHNYPFYIMFDGLPDKNYAPKDLEKIVMISDNFRTYSNWNGNGALPAADSIKIENMINAAHALGKPVRLWGAPDTKQCWQTMINLNADVINTDKVTMCREFLNAQNDLH</sequence>
<dbReference type="GO" id="GO:0008081">
    <property type="term" value="F:phosphoric diester hydrolase activity"/>
    <property type="evidence" value="ECO:0007669"/>
    <property type="project" value="InterPro"/>
</dbReference>
<keyword evidence="1" id="KW-0732">Signal</keyword>
<name>A0A1I5TKJ6_9BACT</name>
<evidence type="ECO:0000313" key="2">
    <source>
        <dbReference type="EMBL" id="SFP83401.1"/>
    </source>
</evidence>
<feature type="signal peptide" evidence="1">
    <location>
        <begin position="1"/>
        <end position="22"/>
    </location>
</feature>
<dbReference type="AlphaFoldDB" id="A0A1I5TKJ6"/>
<dbReference type="Proteomes" id="UP000199031">
    <property type="component" value="Unassembled WGS sequence"/>
</dbReference>
<accession>A0A1I5TKJ6</accession>
<keyword evidence="3" id="KW-1185">Reference proteome</keyword>
<proteinExistence type="predicted"/>
<gene>
    <name evidence="2" type="ORF">SAMN05444277_102174</name>
</gene>
<reference evidence="2 3" key="1">
    <citation type="submission" date="2016-10" db="EMBL/GenBank/DDBJ databases">
        <authorList>
            <person name="de Groot N.N."/>
        </authorList>
    </citation>
    <scope>NUCLEOTIDE SEQUENCE [LARGE SCALE GENOMIC DNA]</scope>
    <source>
        <strain evidence="2 3">DSM 28286</strain>
    </source>
</reference>
<dbReference type="Gene3D" id="3.20.20.190">
    <property type="entry name" value="Phosphatidylinositol (PI) phosphodiesterase"/>
    <property type="match status" value="1"/>
</dbReference>
<dbReference type="RefSeq" id="WP_090655760.1">
    <property type="nucleotide sequence ID" value="NZ_FOXQ01000002.1"/>
</dbReference>
<dbReference type="GO" id="GO:0006629">
    <property type="term" value="P:lipid metabolic process"/>
    <property type="evidence" value="ECO:0007669"/>
    <property type="project" value="InterPro"/>
</dbReference>
<organism evidence="2 3">
    <name type="scientific">Parafilimonas terrae</name>
    <dbReference type="NCBI Taxonomy" id="1465490"/>
    <lineage>
        <taxon>Bacteria</taxon>
        <taxon>Pseudomonadati</taxon>
        <taxon>Bacteroidota</taxon>
        <taxon>Chitinophagia</taxon>
        <taxon>Chitinophagales</taxon>
        <taxon>Chitinophagaceae</taxon>
        <taxon>Parafilimonas</taxon>
    </lineage>
</organism>
<protein>
    <submittedName>
        <fullName evidence="2">Alkaline phosphatase</fullName>
    </submittedName>
</protein>
<dbReference type="EMBL" id="FOXQ01000002">
    <property type="protein sequence ID" value="SFP83401.1"/>
    <property type="molecule type" value="Genomic_DNA"/>
</dbReference>
<dbReference type="STRING" id="1465490.SAMN05444277_102174"/>
<evidence type="ECO:0000313" key="3">
    <source>
        <dbReference type="Proteomes" id="UP000199031"/>
    </source>
</evidence>
<dbReference type="InterPro" id="IPR017946">
    <property type="entry name" value="PLC-like_Pdiesterase_TIM-brl"/>
</dbReference>
<dbReference type="OrthoDB" id="9794455at2"/>